<dbReference type="GO" id="GO:0005506">
    <property type="term" value="F:iron ion binding"/>
    <property type="evidence" value="ECO:0007669"/>
    <property type="project" value="InterPro"/>
</dbReference>
<dbReference type="InterPro" id="IPR036396">
    <property type="entry name" value="Cyt_P450_sf"/>
</dbReference>
<keyword evidence="3 4" id="KW-0479">Metal-binding</keyword>
<name>A0A0F5YAN8_9CYAN</name>
<dbReference type="PRINTS" id="PR00385">
    <property type="entry name" value="P450"/>
</dbReference>
<dbReference type="InterPro" id="IPR002401">
    <property type="entry name" value="Cyt_P450_E_grp-I"/>
</dbReference>
<dbReference type="EMBL" id="LATL02000073">
    <property type="protein sequence ID" value="KKD35657.1"/>
    <property type="molecule type" value="Genomic_DNA"/>
</dbReference>
<gene>
    <name evidence="5" type="ORF">WN50_24105</name>
</gene>
<dbReference type="OrthoDB" id="446280at2"/>
<protein>
    <submittedName>
        <fullName evidence="5">Cytochrome P450</fullName>
    </submittedName>
</protein>
<evidence type="ECO:0000256" key="3">
    <source>
        <dbReference type="PIRSR" id="PIRSR602401-1"/>
    </source>
</evidence>
<dbReference type="Proteomes" id="UP000033607">
    <property type="component" value="Unassembled WGS sequence"/>
</dbReference>
<dbReference type="PANTHER" id="PTHR24305">
    <property type="entry name" value="CYTOCHROME P450"/>
    <property type="match status" value="1"/>
</dbReference>
<keyword evidence="4" id="KW-0560">Oxidoreductase</keyword>
<dbReference type="PROSITE" id="PS00086">
    <property type="entry name" value="CYTOCHROME_P450"/>
    <property type="match status" value="1"/>
</dbReference>
<feature type="binding site" description="axial binding residue" evidence="3">
    <location>
        <position position="392"/>
    </location>
    <ligand>
        <name>heme</name>
        <dbReference type="ChEBI" id="CHEBI:30413"/>
    </ligand>
    <ligandPart>
        <name>Fe</name>
        <dbReference type="ChEBI" id="CHEBI:18248"/>
    </ligandPart>
</feature>
<keyword evidence="3 4" id="KW-0408">Iron</keyword>
<dbReference type="AlphaFoldDB" id="A0A0F5YAN8"/>
<dbReference type="InterPro" id="IPR017972">
    <property type="entry name" value="Cyt_P450_CS"/>
</dbReference>
<dbReference type="Gene3D" id="1.10.630.10">
    <property type="entry name" value="Cytochrome P450"/>
    <property type="match status" value="1"/>
</dbReference>
<evidence type="ECO:0000256" key="4">
    <source>
        <dbReference type="RuleBase" id="RU000461"/>
    </source>
</evidence>
<comment type="similarity">
    <text evidence="2 4">Belongs to the cytochrome P450 family.</text>
</comment>
<proteinExistence type="inferred from homology"/>
<dbReference type="GO" id="GO:0004497">
    <property type="term" value="F:monooxygenase activity"/>
    <property type="evidence" value="ECO:0007669"/>
    <property type="project" value="UniProtKB-KW"/>
</dbReference>
<reference evidence="5 6" key="1">
    <citation type="submission" date="2015-06" db="EMBL/GenBank/DDBJ databases">
        <title>Draft genome assembly of filamentous brackish cyanobacterium Limnoraphis robusta strain CS-951.</title>
        <authorList>
            <person name="Willis A."/>
            <person name="Parks M."/>
            <person name="Burford M.A."/>
        </authorList>
    </citation>
    <scope>NUCLEOTIDE SEQUENCE [LARGE SCALE GENOMIC DNA]</scope>
    <source>
        <strain evidence="5 6">CS-951</strain>
    </source>
</reference>
<keyword evidence="4" id="KW-0503">Monooxygenase</keyword>
<dbReference type="InterPro" id="IPR001128">
    <property type="entry name" value="Cyt_P450"/>
</dbReference>
<dbReference type="PATRIC" id="fig|1637645.4.peg.1443"/>
<dbReference type="Pfam" id="PF00067">
    <property type="entry name" value="p450"/>
    <property type="match status" value="1"/>
</dbReference>
<organism evidence="5 6">
    <name type="scientific">Limnoraphis robusta CS-951</name>
    <dbReference type="NCBI Taxonomy" id="1637645"/>
    <lineage>
        <taxon>Bacteria</taxon>
        <taxon>Bacillati</taxon>
        <taxon>Cyanobacteriota</taxon>
        <taxon>Cyanophyceae</taxon>
        <taxon>Oscillatoriophycideae</taxon>
        <taxon>Oscillatoriales</taxon>
        <taxon>Sirenicapillariaceae</taxon>
        <taxon>Limnoraphis</taxon>
    </lineage>
</organism>
<dbReference type="PRINTS" id="PR00463">
    <property type="entry name" value="EP450I"/>
</dbReference>
<dbReference type="PANTHER" id="PTHR24305:SF166">
    <property type="entry name" value="CYTOCHROME P450 12A4, MITOCHONDRIAL-RELATED"/>
    <property type="match status" value="1"/>
</dbReference>
<evidence type="ECO:0000256" key="1">
    <source>
        <dbReference type="ARBA" id="ARBA00001971"/>
    </source>
</evidence>
<accession>A0A0F5YAN8</accession>
<dbReference type="CDD" id="cd11053">
    <property type="entry name" value="CYP110-like"/>
    <property type="match status" value="1"/>
</dbReference>
<dbReference type="SUPFAM" id="SSF48264">
    <property type="entry name" value="Cytochrome P450"/>
    <property type="match status" value="1"/>
</dbReference>
<dbReference type="InterPro" id="IPR050121">
    <property type="entry name" value="Cytochrome_P450_monoxygenase"/>
</dbReference>
<comment type="caution">
    <text evidence="5">The sequence shown here is derived from an EMBL/GenBank/DDBJ whole genome shotgun (WGS) entry which is preliminary data.</text>
</comment>
<dbReference type="RefSeq" id="WP_046281150.1">
    <property type="nucleotide sequence ID" value="NZ_LATL02000073.1"/>
</dbReference>
<keyword evidence="3 4" id="KW-0349">Heme</keyword>
<evidence type="ECO:0000256" key="2">
    <source>
        <dbReference type="ARBA" id="ARBA00010617"/>
    </source>
</evidence>
<dbReference type="GO" id="GO:0016705">
    <property type="term" value="F:oxidoreductase activity, acting on paired donors, with incorporation or reduction of molecular oxygen"/>
    <property type="evidence" value="ECO:0007669"/>
    <property type="project" value="InterPro"/>
</dbReference>
<dbReference type="GO" id="GO:0020037">
    <property type="term" value="F:heme binding"/>
    <property type="evidence" value="ECO:0007669"/>
    <property type="project" value="InterPro"/>
</dbReference>
<sequence length="457" mass="52034">MRLPDGPRLPALVQTLQIIAQPTQFLERCANQFGDCFTLRVLGLNSPPIVFFSNPEAIEAIFNTDADKFELGKITHVFQPLTGSQSLICTDGKRHQRLRKLVMPPLHGQQLPAYGKTISNLTLKVTQNWSPGDFIAIRDYTSKIALEVILQVVLGLKENQRYFQLKHRIEPYLESVNQPLNSIQFFLPPLQQNLGTRSPWGKFLQRRQQIDDLIYAEIAERRTKPLGEDVLSLLISARDEAGKPLTDEELRDQLITLLLLGHDTTASALAWAFYWIHRYPKILDQLVEELNGLDENPDPMDIVQLPYLNAVCQETLRIHPIALISQPRVVKESVKIENYQFKPGTILVPCIHLAHHRESVYPHSKQFNPNRFLEQKFSPYEYLPFGGGSRSCIGMALSLFEMKLILATLLLNYQLAFNQTHVVKPVRRGITIVPSSNFRLTVLTGKQTKISTKAVNF</sequence>
<evidence type="ECO:0000313" key="5">
    <source>
        <dbReference type="EMBL" id="KKD35657.1"/>
    </source>
</evidence>
<evidence type="ECO:0000313" key="6">
    <source>
        <dbReference type="Proteomes" id="UP000033607"/>
    </source>
</evidence>
<comment type="cofactor">
    <cofactor evidence="1 3">
        <name>heme</name>
        <dbReference type="ChEBI" id="CHEBI:30413"/>
    </cofactor>
</comment>